<dbReference type="EMBL" id="RHJS01000002">
    <property type="protein sequence ID" value="RRK30812.1"/>
    <property type="molecule type" value="Genomic_DNA"/>
</dbReference>
<feature type="transmembrane region" description="Helical" evidence="4">
    <location>
        <begin position="84"/>
        <end position="108"/>
    </location>
</feature>
<feature type="transmembrane region" description="Helical" evidence="4">
    <location>
        <begin position="115"/>
        <end position="133"/>
    </location>
</feature>
<accession>A0A3R8KXZ4</accession>
<evidence type="ECO:0000256" key="1">
    <source>
        <dbReference type="ARBA" id="ARBA00023015"/>
    </source>
</evidence>
<evidence type="ECO:0000259" key="5">
    <source>
        <dbReference type="PROSITE" id="PS50043"/>
    </source>
</evidence>
<keyword evidence="4" id="KW-0812">Transmembrane</keyword>
<protein>
    <submittedName>
        <fullName evidence="6">LuxR family transcriptional regulator</fullName>
    </submittedName>
</protein>
<dbReference type="InterPro" id="IPR016032">
    <property type="entry name" value="Sig_transdc_resp-reg_C-effctor"/>
</dbReference>
<feature type="transmembrane region" description="Helical" evidence="4">
    <location>
        <begin position="172"/>
        <end position="197"/>
    </location>
</feature>
<evidence type="ECO:0000256" key="2">
    <source>
        <dbReference type="ARBA" id="ARBA00023125"/>
    </source>
</evidence>
<comment type="caution">
    <text evidence="6">The sequence shown here is derived from an EMBL/GenBank/DDBJ whole genome shotgun (WGS) entry which is preliminary data.</text>
</comment>
<feature type="domain" description="HTH luxR-type" evidence="5">
    <location>
        <begin position="248"/>
        <end position="313"/>
    </location>
</feature>
<dbReference type="Proteomes" id="UP000274920">
    <property type="component" value="Unassembled WGS sequence"/>
</dbReference>
<feature type="transmembrane region" description="Helical" evidence="4">
    <location>
        <begin position="13"/>
        <end position="34"/>
    </location>
</feature>
<dbReference type="PROSITE" id="PS50043">
    <property type="entry name" value="HTH_LUXR_2"/>
    <property type="match status" value="1"/>
</dbReference>
<dbReference type="AlphaFoldDB" id="A0A3R8KXZ4"/>
<evidence type="ECO:0000256" key="3">
    <source>
        <dbReference type="ARBA" id="ARBA00023163"/>
    </source>
</evidence>
<keyword evidence="4" id="KW-0472">Membrane</keyword>
<sequence length="322" mass="37824">MFLQKRAGSIMDYFLYFYNIILVLVYGLLMFLYFQLFVQKKERLHLWLALLFSVYLVDELYYSSLEFIKALPVLYQEFPIFNRVFLLVLNMILLICYRMILACILHVLPSKKERGLMALYSFFRLGVTFLLSFTAIPRWASVCLITINLLPHIWMIYLSFRYAEHIRSDLSPAICTLLKSSVVLWSFLCFGCSYSFYFGNISGVRIVFIEIISGIGIFFAIWHLLCVSRSRKKENSMSVLSEADLETLFAKQYKLTPREMEIFRYLMEGADNAEICEKAVISQSTTKTHIYNIFRKVDIKRRSQAAGKFLEFCREYTQGHPL</sequence>
<dbReference type="InterPro" id="IPR036388">
    <property type="entry name" value="WH-like_DNA-bd_sf"/>
</dbReference>
<dbReference type="PANTHER" id="PTHR44688">
    <property type="entry name" value="DNA-BINDING TRANSCRIPTIONAL ACTIVATOR DEVR_DOSR"/>
    <property type="match status" value="1"/>
</dbReference>
<keyword evidence="3" id="KW-0804">Transcription</keyword>
<dbReference type="CDD" id="cd06170">
    <property type="entry name" value="LuxR_C_like"/>
    <property type="match status" value="1"/>
</dbReference>
<dbReference type="Gene3D" id="1.10.10.10">
    <property type="entry name" value="Winged helix-like DNA-binding domain superfamily/Winged helix DNA-binding domain"/>
    <property type="match status" value="1"/>
</dbReference>
<dbReference type="Pfam" id="PF00196">
    <property type="entry name" value="GerE"/>
    <property type="match status" value="1"/>
</dbReference>
<gene>
    <name evidence="6" type="ORF">EBB54_05065</name>
</gene>
<dbReference type="PRINTS" id="PR00038">
    <property type="entry name" value="HTHLUXR"/>
</dbReference>
<name>A0A3R8KXZ4_9FIRM</name>
<dbReference type="InterPro" id="IPR000792">
    <property type="entry name" value="Tscrpt_reg_LuxR_C"/>
</dbReference>
<evidence type="ECO:0000256" key="4">
    <source>
        <dbReference type="SAM" id="Phobius"/>
    </source>
</evidence>
<proteinExistence type="predicted"/>
<dbReference type="SUPFAM" id="SSF46894">
    <property type="entry name" value="C-terminal effector domain of the bipartite response regulators"/>
    <property type="match status" value="1"/>
</dbReference>
<feature type="transmembrane region" description="Helical" evidence="4">
    <location>
        <begin position="46"/>
        <end position="64"/>
    </location>
</feature>
<dbReference type="GO" id="GO:0006355">
    <property type="term" value="P:regulation of DNA-templated transcription"/>
    <property type="evidence" value="ECO:0007669"/>
    <property type="project" value="InterPro"/>
</dbReference>
<reference evidence="6" key="1">
    <citation type="submission" date="2018-10" db="EMBL/GenBank/DDBJ databases">
        <title>Schaedlerella arabinophila gen. nov. sp. nov., isolated from the mouse intestinal tract and comparative analysis with the genome of the closely related altered Schaedler flora strain ASF502.</title>
        <authorList>
            <person name="Miyake S."/>
            <person name="Soh M."/>
            <person name="Seedorf H."/>
        </authorList>
    </citation>
    <scope>NUCLEOTIDE SEQUENCE [LARGE SCALE GENOMIC DNA]</scope>
    <source>
        <strain evidence="6">DSM 106076</strain>
    </source>
</reference>
<feature type="transmembrane region" description="Helical" evidence="4">
    <location>
        <begin position="139"/>
        <end position="160"/>
    </location>
</feature>
<dbReference type="PANTHER" id="PTHR44688:SF16">
    <property type="entry name" value="DNA-BINDING TRANSCRIPTIONAL ACTIVATOR DEVR_DOSR"/>
    <property type="match status" value="1"/>
</dbReference>
<evidence type="ECO:0000313" key="6">
    <source>
        <dbReference type="EMBL" id="RRK30812.1"/>
    </source>
</evidence>
<keyword evidence="7" id="KW-1185">Reference proteome</keyword>
<organism evidence="6 7">
    <name type="scientific">Schaedlerella arabinosiphila</name>
    <dbReference type="NCBI Taxonomy" id="2044587"/>
    <lineage>
        <taxon>Bacteria</taxon>
        <taxon>Bacillati</taxon>
        <taxon>Bacillota</taxon>
        <taxon>Clostridia</taxon>
        <taxon>Lachnospirales</taxon>
        <taxon>Lachnospiraceae</taxon>
        <taxon>Schaedlerella</taxon>
    </lineage>
</organism>
<keyword evidence="2" id="KW-0238">DNA-binding</keyword>
<keyword evidence="4" id="KW-1133">Transmembrane helix</keyword>
<dbReference type="GO" id="GO:0003677">
    <property type="term" value="F:DNA binding"/>
    <property type="evidence" value="ECO:0007669"/>
    <property type="project" value="UniProtKB-KW"/>
</dbReference>
<dbReference type="SMART" id="SM00421">
    <property type="entry name" value="HTH_LUXR"/>
    <property type="match status" value="1"/>
</dbReference>
<keyword evidence="1" id="KW-0805">Transcription regulation</keyword>
<evidence type="ECO:0000313" key="7">
    <source>
        <dbReference type="Proteomes" id="UP000274920"/>
    </source>
</evidence>
<feature type="transmembrane region" description="Helical" evidence="4">
    <location>
        <begin position="203"/>
        <end position="227"/>
    </location>
</feature>